<comment type="caution">
    <text evidence="1">The sequence shown here is derived from an EMBL/GenBank/DDBJ whole genome shotgun (WGS) entry which is preliminary data.</text>
</comment>
<evidence type="ECO:0000313" key="2">
    <source>
        <dbReference type="Proteomes" id="UP000003423"/>
    </source>
</evidence>
<dbReference type="AlphaFoldDB" id="I3D577"/>
<accession>I3D577</accession>
<dbReference type="EMBL" id="AEXL02000021">
    <property type="protein sequence ID" value="EIJ66870.1"/>
    <property type="molecule type" value="Genomic_DNA"/>
</dbReference>
<name>I3D577_9ARCH</name>
<organism evidence="1 2">
    <name type="scientific">Candidatus Nitrosopumilus salarius BD31</name>
    <dbReference type="NCBI Taxonomy" id="859350"/>
    <lineage>
        <taxon>Archaea</taxon>
        <taxon>Nitrososphaerota</taxon>
        <taxon>Nitrososphaeria</taxon>
        <taxon>Nitrosopumilales</taxon>
        <taxon>Nitrosopumilaceae</taxon>
        <taxon>Nitrosopumilus</taxon>
    </lineage>
</organism>
<protein>
    <submittedName>
        <fullName evidence="1">Uncharacterized protein</fullName>
    </submittedName>
</protein>
<proteinExistence type="predicted"/>
<evidence type="ECO:0000313" key="1">
    <source>
        <dbReference type="EMBL" id="EIJ66870.1"/>
    </source>
</evidence>
<sequence length="83" mass="9777">MCGGMNCKKIIMNTCKGICQRLKLKNFNGKTRYENNQKRCPQCSVFIECPDVRCPCCRCVLRITPRAGKSRKLFHERRKESRY</sequence>
<keyword evidence="2" id="KW-1185">Reference proteome</keyword>
<dbReference type="Proteomes" id="UP000003423">
    <property type="component" value="Unassembled WGS sequence"/>
</dbReference>
<reference evidence="1 2" key="1">
    <citation type="journal article" date="2012" name="J. Bacteriol.">
        <title>Genome sequence of "Candidatus Nitrosopumilus salaria" BD31, an ammonia-oxidizing archaeon from the San Francisco Bay estuary.</title>
        <authorList>
            <person name="Mosier A.C."/>
            <person name="Allen E.E."/>
            <person name="Kim M."/>
            <person name="Ferriera S."/>
            <person name="Francis C.A."/>
        </authorList>
    </citation>
    <scope>NUCLEOTIDE SEQUENCE [LARGE SCALE GENOMIC DNA]</scope>
    <source>
        <strain evidence="1 2">BD31</strain>
    </source>
</reference>
<gene>
    <name evidence="1" type="ORF">BD31_I1562</name>
</gene>